<evidence type="ECO:0000313" key="1">
    <source>
        <dbReference type="EMBL" id="CAD9678108.1"/>
    </source>
</evidence>
<dbReference type="SMART" id="SM00368">
    <property type="entry name" value="LRR_RI"/>
    <property type="match status" value="7"/>
</dbReference>
<proteinExistence type="predicted"/>
<dbReference type="PANTHER" id="PTHR24114:SF50">
    <property type="entry name" value="RNI-LIKE PROTEIN"/>
    <property type="match status" value="1"/>
</dbReference>
<protein>
    <submittedName>
        <fullName evidence="1">Uncharacterized protein</fullName>
    </submittedName>
</protein>
<accession>A0A7S2RQV2</accession>
<dbReference type="Pfam" id="PF13516">
    <property type="entry name" value="LRR_6"/>
    <property type="match status" value="2"/>
</dbReference>
<dbReference type="Gene3D" id="3.80.10.10">
    <property type="entry name" value="Ribonuclease Inhibitor"/>
    <property type="match status" value="1"/>
</dbReference>
<sequence>MANENEDDVDWGYLPENLWMMVGEYVGAISVGVDELSSWRATNMTYLAFDIWNRACNEYDVESFEGMLPKSITGVSLNGVFKANALGSLLKELTRTQPYLVKLDFLVAMPCDSSVCRMLGQLIRCSSTLKTVSLSNQSGILTSHVSCFIWSGLEENQSIETLNIPNCKLGADFTPSLGKIIRKHPSLKSLDLRGNEFGAIGVEVICDAAIASSLQSLNLGENMHSYEAALTIGKLVGANTQLKELELRENKLTAVGTQFLKRALETNNTIQRLGLSYNLLENTGAYDIADILVSNESLKEVQLSFNFIKQDGLHAICAALKVNATLQSLDLSRNLFGDVGAGDIADMFLVNTTLQKLDVRYTKLTWESGNLLRETGNCRCIL</sequence>
<reference evidence="1" key="1">
    <citation type="submission" date="2021-01" db="EMBL/GenBank/DDBJ databases">
        <authorList>
            <person name="Corre E."/>
            <person name="Pelletier E."/>
            <person name="Niang G."/>
            <person name="Scheremetjew M."/>
            <person name="Finn R."/>
            <person name="Kale V."/>
            <person name="Holt S."/>
            <person name="Cochrane G."/>
            <person name="Meng A."/>
            <person name="Brown T."/>
            <person name="Cohen L."/>
        </authorList>
    </citation>
    <scope>NUCLEOTIDE SEQUENCE</scope>
    <source>
        <strain evidence="1">NY070348D</strain>
    </source>
</reference>
<organism evidence="1">
    <name type="scientific">Mucochytrium quahogii</name>
    <dbReference type="NCBI Taxonomy" id="96639"/>
    <lineage>
        <taxon>Eukaryota</taxon>
        <taxon>Sar</taxon>
        <taxon>Stramenopiles</taxon>
        <taxon>Bigyra</taxon>
        <taxon>Labyrinthulomycetes</taxon>
        <taxon>Thraustochytrida</taxon>
        <taxon>Thraustochytriidae</taxon>
        <taxon>Mucochytrium</taxon>
    </lineage>
</organism>
<dbReference type="InterPro" id="IPR001611">
    <property type="entry name" value="Leu-rich_rpt"/>
</dbReference>
<dbReference type="AlphaFoldDB" id="A0A7S2RQV2"/>
<dbReference type="InterPro" id="IPR032675">
    <property type="entry name" value="LRR_dom_sf"/>
</dbReference>
<dbReference type="SUPFAM" id="SSF52047">
    <property type="entry name" value="RNI-like"/>
    <property type="match status" value="1"/>
</dbReference>
<dbReference type="EMBL" id="HBHK01009710">
    <property type="protein sequence ID" value="CAD9678108.1"/>
    <property type="molecule type" value="Transcribed_RNA"/>
</dbReference>
<gene>
    <name evidence="1" type="ORF">QSP1433_LOCUS6046</name>
</gene>
<dbReference type="PANTHER" id="PTHR24114">
    <property type="entry name" value="LEUCINE RICH REPEAT FAMILY PROTEIN"/>
    <property type="match status" value="1"/>
</dbReference>
<name>A0A7S2RQV2_9STRA</name>
<dbReference type="InterPro" id="IPR052394">
    <property type="entry name" value="LRR-containing"/>
</dbReference>